<proteinExistence type="predicted"/>
<dbReference type="Pfam" id="PF06054">
    <property type="entry name" value="CoiA_nuc"/>
    <property type="match status" value="1"/>
</dbReference>
<gene>
    <name evidence="3" type="ORF">TEHN7118_0924</name>
</gene>
<sequence>MLIANSKTKTHIDARNYNPKLEGSDVLFCPSCQEPVFYKQGKVKLSHFAHYSNTNCSSFSEGETYEHLACKDFLKEWSKSGQLEAYLPELHQRPDILYKNIAIEVQCSMLAIERYLERTRNYLAHGYLPWWLLGEKLSPKNKFGNLQKAASYYHPKSGFHLWLSKAKQKEIWLLYHIRWHYQVGFFYRLKKWKTHDLPLFKLFKVLPSKQPSFVWRPEQYRLFIYKKLGQKQVKTVRLQEKLYTLGGSFQNLPDWCYQSSYYQFFFEDELLFLRFCYLKTGSFSQWLKKIKYLEHSWLYPFASQKAILQAIYIECQKLAGNG</sequence>
<evidence type="ECO:0000259" key="1">
    <source>
        <dbReference type="Pfam" id="PF06054"/>
    </source>
</evidence>
<reference evidence="3 4" key="1">
    <citation type="submission" date="2016-05" db="EMBL/GenBank/DDBJ databases">
        <title>Whole genome sequencing of Tetragenococcus halophilus subsp. halophilus NISL 7118.</title>
        <authorList>
            <person name="Shiwa Y."/>
            <person name="Nishimura I."/>
            <person name="Yoshikawa H."/>
            <person name="Koyama Y."/>
            <person name="Oguma T."/>
        </authorList>
    </citation>
    <scope>NUCLEOTIDE SEQUENCE [LARGE SCALE GENOMIC DNA]</scope>
    <source>
        <strain evidence="3 4">NISL 7118</strain>
    </source>
</reference>
<feature type="domain" description="Competence protein CoiA-like N-terminal" evidence="2">
    <location>
        <begin position="22"/>
        <end position="58"/>
    </location>
</feature>
<dbReference type="Proteomes" id="UP000236214">
    <property type="component" value="Unassembled WGS sequence"/>
</dbReference>
<evidence type="ECO:0000259" key="2">
    <source>
        <dbReference type="Pfam" id="PF25164"/>
    </source>
</evidence>
<keyword evidence="4" id="KW-1185">Reference proteome</keyword>
<feature type="domain" description="Competence protein CoiA nuclease-like" evidence="1">
    <location>
        <begin position="63"/>
        <end position="204"/>
    </location>
</feature>
<dbReference type="GeneID" id="64054709"/>
<dbReference type="RefSeq" id="WP_069029154.1">
    <property type="nucleotide sequence ID" value="NZ_BDDZ01000032.1"/>
</dbReference>
<evidence type="ECO:0000313" key="3">
    <source>
        <dbReference type="EMBL" id="GBD68118.1"/>
    </source>
</evidence>
<name>A0A2H6DJ44_TETHA</name>
<organism evidence="3 4">
    <name type="scientific">Tetragenococcus halophilus subsp. halophilus</name>
    <dbReference type="NCBI Taxonomy" id="1513897"/>
    <lineage>
        <taxon>Bacteria</taxon>
        <taxon>Bacillati</taxon>
        <taxon>Bacillota</taxon>
        <taxon>Bacilli</taxon>
        <taxon>Lactobacillales</taxon>
        <taxon>Enterococcaceae</taxon>
        <taxon>Tetragenococcus</taxon>
    </lineage>
</organism>
<dbReference type="AlphaFoldDB" id="A0A2H6DJ44"/>
<dbReference type="Pfam" id="PF25164">
    <property type="entry name" value="CoiA_N"/>
    <property type="match status" value="1"/>
</dbReference>
<accession>A0A2H6DJ44</accession>
<comment type="caution">
    <text evidence="3">The sequence shown here is derived from an EMBL/GenBank/DDBJ whole genome shotgun (WGS) entry which is preliminary data.</text>
</comment>
<dbReference type="InterPro" id="IPR057253">
    <property type="entry name" value="CoiA-like_N"/>
</dbReference>
<dbReference type="InterPro" id="IPR010330">
    <property type="entry name" value="CoiA_nuc"/>
</dbReference>
<evidence type="ECO:0000313" key="4">
    <source>
        <dbReference type="Proteomes" id="UP000236214"/>
    </source>
</evidence>
<protein>
    <submittedName>
        <fullName evidence="3">Putative competence protein</fullName>
    </submittedName>
</protein>
<dbReference type="EMBL" id="BDEC01000035">
    <property type="protein sequence ID" value="GBD68118.1"/>
    <property type="molecule type" value="Genomic_DNA"/>
</dbReference>